<comment type="cofactor">
    <cofactor evidence="1">
        <name>heme</name>
        <dbReference type="ChEBI" id="CHEBI:30413"/>
    </cofactor>
</comment>
<dbReference type="GO" id="GO:0004497">
    <property type="term" value="F:monooxygenase activity"/>
    <property type="evidence" value="ECO:0007669"/>
    <property type="project" value="UniProtKB-KW"/>
</dbReference>
<evidence type="ECO:0000256" key="4">
    <source>
        <dbReference type="ARBA" id="ARBA00022617"/>
    </source>
</evidence>
<sequence>MLGKLPHQNLHHLVKRYGPMMSLRLGCVPTILVSSPEAAKVFLKTHDLVFASRLGMQAGEYLSYGSTSIAFTPYGSYWRTVRKW</sequence>
<dbReference type="GO" id="GO:0016020">
    <property type="term" value="C:membrane"/>
    <property type="evidence" value="ECO:0007669"/>
    <property type="project" value="UniProtKB-SubCell"/>
</dbReference>
<evidence type="ECO:0000313" key="11">
    <source>
        <dbReference type="Proteomes" id="UP000239757"/>
    </source>
</evidence>
<gene>
    <name evidence="10" type="ORF">GOBAR_AA06488</name>
</gene>
<dbReference type="Gene3D" id="1.10.630.10">
    <property type="entry name" value="Cytochrome P450"/>
    <property type="match status" value="1"/>
</dbReference>
<dbReference type="SUPFAM" id="SSF48264">
    <property type="entry name" value="Cytochrome P450"/>
    <property type="match status" value="1"/>
</dbReference>
<proteinExistence type="inferred from homology"/>
<evidence type="ECO:0000256" key="3">
    <source>
        <dbReference type="ARBA" id="ARBA00010617"/>
    </source>
</evidence>
<keyword evidence="7" id="KW-0408">Iron</keyword>
<evidence type="ECO:0000256" key="6">
    <source>
        <dbReference type="ARBA" id="ARBA00023002"/>
    </source>
</evidence>
<evidence type="ECO:0000256" key="8">
    <source>
        <dbReference type="ARBA" id="ARBA00023033"/>
    </source>
</evidence>
<dbReference type="GO" id="GO:0020037">
    <property type="term" value="F:heme binding"/>
    <property type="evidence" value="ECO:0007669"/>
    <property type="project" value="InterPro"/>
</dbReference>
<accession>A0A2P5YET3</accession>
<protein>
    <recommendedName>
        <fullName evidence="12">Cytochrome P450</fullName>
    </recommendedName>
</protein>
<dbReference type="GO" id="GO:0005506">
    <property type="term" value="F:iron ion binding"/>
    <property type="evidence" value="ECO:0007669"/>
    <property type="project" value="InterPro"/>
</dbReference>
<dbReference type="GO" id="GO:0016705">
    <property type="term" value="F:oxidoreductase activity, acting on paired donors, with incorporation or reduction of molecular oxygen"/>
    <property type="evidence" value="ECO:0007669"/>
    <property type="project" value="InterPro"/>
</dbReference>
<name>A0A2P5YET3_GOSBA</name>
<evidence type="ECO:0000256" key="1">
    <source>
        <dbReference type="ARBA" id="ARBA00001971"/>
    </source>
</evidence>
<keyword evidence="9" id="KW-0472">Membrane</keyword>
<evidence type="ECO:0008006" key="12">
    <source>
        <dbReference type="Google" id="ProtNLM"/>
    </source>
</evidence>
<dbReference type="PANTHER" id="PTHR47943">
    <property type="entry name" value="CYTOCHROME P450 93A3-LIKE"/>
    <property type="match status" value="1"/>
</dbReference>
<comment type="subcellular location">
    <subcellularLocation>
        <location evidence="2">Membrane</location>
    </subcellularLocation>
</comment>
<dbReference type="OrthoDB" id="1470350at2759"/>
<dbReference type="AlphaFoldDB" id="A0A2P5YET3"/>
<reference evidence="10 11" key="1">
    <citation type="submission" date="2015-01" db="EMBL/GenBank/DDBJ databases">
        <title>Genome of allotetraploid Gossypium barbadense reveals genomic plasticity and fiber elongation in cotton evolution.</title>
        <authorList>
            <person name="Chen X."/>
            <person name="Liu X."/>
            <person name="Zhao B."/>
            <person name="Zheng H."/>
            <person name="Hu Y."/>
            <person name="Lu G."/>
            <person name="Yang C."/>
            <person name="Chen J."/>
            <person name="Shan C."/>
            <person name="Zhang L."/>
            <person name="Zhou Y."/>
            <person name="Wang L."/>
            <person name="Guo W."/>
            <person name="Bai Y."/>
            <person name="Ruan J."/>
            <person name="Shangguan X."/>
            <person name="Mao Y."/>
            <person name="Jiang J."/>
            <person name="Zhu Y."/>
            <person name="Lei J."/>
            <person name="Kang H."/>
            <person name="Chen S."/>
            <person name="He X."/>
            <person name="Wang R."/>
            <person name="Wang Y."/>
            <person name="Chen J."/>
            <person name="Wang L."/>
            <person name="Yu S."/>
            <person name="Wang B."/>
            <person name="Wei J."/>
            <person name="Song S."/>
            <person name="Lu X."/>
            <person name="Gao Z."/>
            <person name="Gu W."/>
            <person name="Deng X."/>
            <person name="Ma D."/>
            <person name="Wang S."/>
            <person name="Liang W."/>
            <person name="Fang L."/>
            <person name="Cai C."/>
            <person name="Zhu X."/>
            <person name="Zhou B."/>
            <person name="Zhang Y."/>
            <person name="Chen Z."/>
            <person name="Xu S."/>
            <person name="Zhu R."/>
            <person name="Wang S."/>
            <person name="Zhang T."/>
            <person name="Zhao G."/>
        </authorList>
    </citation>
    <scope>NUCLEOTIDE SEQUENCE [LARGE SCALE GENOMIC DNA]</scope>
    <source>
        <strain evidence="11">cv. Xinhai21</strain>
        <tissue evidence="10">Leaf</tissue>
    </source>
</reference>
<keyword evidence="5" id="KW-0479">Metal-binding</keyword>
<keyword evidence="6" id="KW-0560">Oxidoreductase</keyword>
<evidence type="ECO:0000256" key="7">
    <source>
        <dbReference type="ARBA" id="ARBA00023004"/>
    </source>
</evidence>
<dbReference type="InterPro" id="IPR036396">
    <property type="entry name" value="Cyt_P450_sf"/>
</dbReference>
<comment type="similarity">
    <text evidence="3">Belongs to the cytochrome P450 family.</text>
</comment>
<evidence type="ECO:0000256" key="2">
    <source>
        <dbReference type="ARBA" id="ARBA00004370"/>
    </source>
</evidence>
<evidence type="ECO:0000313" key="10">
    <source>
        <dbReference type="EMBL" id="PPS14106.1"/>
    </source>
</evidence>
<organism evidence="10 11">
    <name type="scientific">Gossypium barbadense</name>
    <name type="common">Sea Island cotton</name>
    <name type="synonym">Hibiscus barbadensis</name>
    <dbReference type="NCBI Taxonomy" id="3634"/>
    <lineage>
        <taxon>Eukaryota</taxon>
        <taxon>Viridiplantae</taxon>
        <taxon>Streptophyta</taxon>
        <taxon>Embryophyta</taxon>
        <taxon>Tracheophyta</taxon>
        <taxon>Spermatophyta</taxon>
        <taxon>Magnoliopsida</taxon>
        <taxon>eudicotyledons</taxon>
        <taxon>Gunneridae</taxon>
        <taxon>Pentapetalae</taxon>
        <taxon>rosids</taxon>
        <taxon>malvids</taxon>
        <taxon>Malvales</taxon>
        <taxon>Malvaceae</taxon>
        <taxon>Malvoideae</taxon>
        <taxon>Gossypium</taxon>
    </lineage>
</organism>
<dbReference type="Pfam" id="PF00067">
    <property type="entry name" value="p450"/>
    <property type="match status" value="1"/>
</dbReference>
<keyword evidence="4" id="KW-0349">Heme</keyword>
<evidence type="ECO:0000256" key="5">
    <source>
        <dbReference type="ARBA" id="ARBA00022723"/>
    </source>
</evidence>
<dbReference type="InterPro" id="IPR001128">
    <property type="entry name" value="Cyt_P450"/>
</dbReference>
<dbReference type="Proteomes" id="UP000239757">
    <property type="component" value="Unassembled WGS sequence"/>
</dbReference>
<dbReference type="EMBL" id="KZ663283">
    <property type="protein sequence ID" value="PPS14106.1"/>
    <property type="molecule type" value="Genomic_DNA"/>
</dbReference>
<dbReference type="PANTHER" id="PTHR47943:SF2">
    <property type="entry name" value="CYTOCHROME P450"/>
    <property type="match status" value="1"/>
</dbReference>
<evidence type="ECO:0000256" key="9">
    <source>
        <dbReference type="ARBA" id="ARBA00023136"/>
    </source>
</evidence>
<keyword evidence="8" id="KW-0503">Monooxygenase</keyword>